<name>A0ABD3DE59_9LAMI</name>
<dbReference type="Proteomes" id="UP001632038">
    <property type="component" value="Unassembled WGS sequence"/>
</dbReference>
<comment type="caution">
    <text evidence="2">The sequence shown here is derived from an EMBL/GenBank/DDBJ whole genome shotgun (WGS) entry which is preliminary data.</text>
</comment>
<keyword evidence="1" id="KW-1133">Transmembrane helix</keyword>
<reference evidence="3" key="1">
    <citation type="journal article" date="2024" name="IScience">
        <title>Strigolactones Initiate the Formation of Haustorium-like Structures in Castilleja.</title>
        <authorList>
            <person name="Buerger M."/>
            <person name="Peterson D."/>
            <person name="Chory J."/>
        </authorList>
    </citation>
    <scope>NUCLEOTIDE SEQUENCE [LARGE SCALE GENOMIC DNA]</scope>
</reference>
<keyword evidence="1" id="KW-0472">Membrane</keyword>
<protein>
    <submittedName>
        <fullName evidence="2">Uncharacterized protein</fullName>
    </submittedName>
</protein>
<sequence length="163" mass="18685">MAVWKIAIGIPIIWLTSISLSLASSILSFCFGAWMVVEHDKLGQRQDSLNDMFWLMTFFESASFIGSQMLANYLIDSNVNKNIKSTWNMSVVLAVVGIIYLTRGSKEDQQIETFKDYRISLRKHAISDKRIWLLSWVQGCIHFSVSAFWILWAPTIVKLMGEK</sequence>
<evidence type="ECO:0000256" key="1">
    <source>
        <dbReference type="SAM" id="Phobius"/>
    </source>
</evidence>
<feature type="transmembrane region" description="Helical" evidence="1">
    <location>
        <begin position="131"/>
        <end position="152"/>
    </location>
</feature>
<dbReference type="PANTHER" id="PTHR23516">
    <property type="entry name" value="SAM (S-ADENOSYL METHIONINE) TRANSPORTER"/>
    <property type="match status" value="1"/>
</dbReference>
<gene>
    <name evidence="2" type="ORF">CASFOL_015285</name>
</gene>
<feature type="transmembrane region" description="Helical" evidence="1">
    <location>
        <begin position="6"/>
        <end position="31"/>
    </location>
</feature>
<accession>A0ABD3DE59</accession>
<dbReference type="EMBL" id="JAVIJP010000017">
    <property type="protein sequence ID" value="KAL3640317.1"/>
    <property type="molecule type" value="Genomic_DNA"/>
</dbReference>
<keyword evidence="1" id="KW-0812">Transmembrane</keyword>
<feature type="transmembrane region" description="Helical" evidence="1">
    <location>
        <begin position="52"/>
        <end position="74"/>
    </location>
</feature>
<dbReference type="AlphaFoldDB" id="A0ABD3DE59"/>
<proteinExistence type="predicted"/>
<evidence type="ECO:0000313" key="2">
    <source>
        <dbReference type="EMBL" id="KAL3640317.1"/>
    </source>
</evidence>
<dbReference type="InterPro" id="IPR008509">
    <property type="entry name" value="MOT2/MFSD5"/>
</dbReference>
<dbReference type="Pfam" id="PF05631">
    <property type="entry name" value="MFS_5"/>
    <property type="match status" value="1"/>
</dbReference>
<feature type="transmembrane region" description="Helical" evidence="1">
    <location>
        <begin position="86"/>
        <end position="102"/>
    </location>
</feature>
<dbReference type="PANTHER" id="PTHR23516:SF2">
    <property type="entry name" value="MOLYBDATE-ANION TRANSPORTER"/>
    <property type="match status" value="1"/>
</dbReference>
<keyword evidence="3" id="KW-1185">Reference proteome</keyword>
<evidence type="ECO:0000313" key="3">
    <source>
        <dbReference type="Proteomes" id="UP001632038"/>
    </source>
</evidence>
<organism evidence="2 3">
    <name type="scientific">Castilleja foliolosa</name>
    <dbReference type="NCBI Taxonomy" id="1961234"/>
    <lineage>
        <taxon>Eukaryota</taxon>
        <taxon>Viridiplantae</taxon>
        <taxon>Streptophyta</taxon>
        <taxon>Embryophyta</taxon>
        <taxon>Tracheophyta</taxon>
        <taxon>Spermatophyta</taxon>
        <taxon>Magnoliopsida</taxon>
        <taxon>eudicotyledons</taxon>
        <taxon>Gunneridae</taxon>
        <taxon>Pentapetalae</taxon>
        <taxon>asterids</taxon>
        <taxon>lamiids</taxon>
        <taxon>Lamiales</taxon>
        <taxon>Orobanchaceae</taxon>
        <taxon>Pedicularideae</taxon>
        <taxon>Castillejinae</taxon>
        <taxon>Castilleja</taxon>
    </lineage>
</organism>